<evidence type="ECO:0000313" key="3">
    <source>
        <dbReference type="Proteomes" id="UP001163823"/>
    </source>
</evidence>
<accession>A0AAD7QJS2</accession>
<evidence type="ECO:0000313" key="2">
    <source>
        <dbReference type="EMBL" id="KAJ7982712.1"/>
    </source>
</evidence>
<keyword evidence="1" id="KW-0472">Membrane</keyword>
<feature type="transmembrane region" description="Helical" evidence="1">
    <location>
        <begin position="54"/>
        <end position="73"/>
    </location>
</feature>
<keyword evidence="3" id="KW-1185">Reference proteome</keyword>
<keyword evidence="1" id="KW-1133">Transmembrane helix</keyword>
<gene>
    <name evidence="2" type="ORF">O6P43_001803</name>
</gene>
<dbReference type="Proteomes" id="UP001163823">
    <property type="component" value="Chromosome 1"/>
</dbReference>
<keyword evidence="1" id="KW-0812">Transmembrane</keyword>
<proteinExistence type="predicted"/>
<sequence length="165" mass="18089">VSCKHNPIPYIHYTGLRSPVLLHIPEFIIGLCCFIHSIPALLSNNNYVYRAKQNTVPVLKLLIYIYICIYYYTVTKQSTYVDRYQIISTPQDCGCGLSKSSILVGRNQAFCSSTESPVPALAASEDEEEERKLRSSPTVAAGDCSLLGPNTPVCGCGAQYLSDSG</sequence>
<evidence type="ECO:0000256" key="1">
    <source>
        <dbReference type="SAM" id="Phobius"/>
    </source>
</evidence>
<comment type="caution">
    <text evidence="2">The sequence shown here is derived from an EMBL/GenBank/DDBJ whole genome shotgun (WGS) entry which is preliminary data.</text>
</comment>
<dbReference type="AlphaFoldDB" id="A0AAD7QJS2"/>
<reference evidence="2 3" key="1">
    <citation type="journal article" date="2023" name="Science">
        <title>Elucidation of the pathway for biosynthesis of saponin adjuvants from the soapbark tree.</title>
        <authorList>
            <person name="Reed J."/>
            <person name="Orme A."/>
            <person name="El-Demerdash A."/>
            <person name="Owen C."/>
            <person name="Martin L.B.B."/>
            <person name="Misra R.C."/>
            <person name="Kikuchi S."/>
            <person name="Rejzek M."/>
            <person name="Martin A.C."/>
            <person name="Harkess A."/>
            <person name="Leebens-Mack J."/>
            <person name="Louveau T."/>
            <person name="Stephenson M.J."/>
            <person name="Osbourn A."/>
        </authorList>
    </citation>
    <scope>NUCLEOTIDE SEQUENCE [LARGE SCALE GENOMIC DNA]</scope>
    <source>
        <strain evidence="2">S10</strain>
    </source>
</reference>
<name>A0AAD7QJS2_QUISA</name>
<feature type="non-terminal residue" evidence="2">
    <location>
        <position position="1"/>
    </location>
</feature>
<feature type="transmembrane region" description="Helical" evidence="1">
    <location>
        <begin position="20"/>
        <end position="42"/>
    </location>
</feature>
<organism evidence="2 3">
    <name type="scientific">Quillaja saponaria</name>
    <name type="common">Soap bark tree</name>
    <dbReference type="NCBI Taxonomy" id="32244"/>
    <lineage>
        <taxon>Eukaryota</taxon>
        <taxon>Viridiplantae</taxon>
        <taxon>Streptophyta</taxon>
        <taxon>Embryophyta</taxon>
        <taxon>Tracheophyta</taxon>
        <taxon>Spermatophyta</taxon>
        <taxon>Magnoliopsida</taxon>
        <taxon>eudicotyledons</taxon>
        <taxon>Gunneridae</taxon>
        <taxon>Pentapetalae</taxon>
        <taxon>rosids</taxon>
        <taxon>fabids</taxon>
        <taxon>Fabales</taxon>
        <taxon>Quillajaceae</taxon>
        <taxon>Quillaja</taxon>
    </lineage>
</organism>
<dbReference type="KEGG" id="qsa:O6P43_001803"/>
<dbReference type="EMBL" id="JARAOO010000001">
    <property type="protein sequence ID" value="KAJ7982712.1"/>
    <property type="molecule type" value="Genomic_DNA"/>
</dbReference>
<protein>
    <submittedName>
        <fullName evidence="2">Uncharacterized protein</fullName>
    </submittedName>
</protein>